<reference evidence="16" key="2">
    <citation type="submission" date="2021-04" db="EMBL/GenBank/DDBJ databases">
        <authorList>
            <person name="Gilroy R."/>
        </authorList>
    </citation>
    <scope>NUCLEOTIDE SEQUENCE</scope>
    <source>
        <strain evidence="16">CHK169-2315</strain>
    </source>
</reference>
<dbReference type="EC" id="2.4.2.19" evidence="5"/>
<dbReference type="SUPFAM" id="SSF54675">
    <property type="entry name" value="Nicotinate/Quinolinate PRTase N-terminal domain-like"/>
    <property type="match status" value="1"/>
</dbReference>
<feature type="domain" description="Quinolinate phosphoribosyl transferase C-terminal" evidence="14">
    <location>
        <begin position="109"/>
        <end position="273"/>
    </location>
</feature>
<comment type="similarity">
    <text evidence="3 12">Belongs to the NadC/ModD family.</text>
</comment>
<dbReference type="AlphaFoldDB" id="A0A9D1TJN4"/>
<dbReference type="InterPro" id="IPR036068">
    <property type="entry name" value="Nicotinate_pribotase-like_C"/>
</dbReference>
<comment type="function">
    <text evidence="1">Involved in the catabolism of quinolinic acid (QA).</text>
</comment>
<evidence type="ECO:0000256" key="2">
    <source>
        <dbReference type="ARBA" id="ARBA00004893"/>
    </source>
</evidence>
<comment type="subunit">
    <text evidence="4">Hexamer formed by 3 homodimers.</text>
</comment>
<accession>A0A9D1TJN4</accession>
<feature type="binding site" evidence="13">
    <location>
        <begin position="238"/>
        <end position="240"/>
    </location>
    <ligand>
        <name>substrate</name>
    </ligand>
</feature>
<feature type="binding site" evidence="13">
    <location>
        <position position="215"/>
    </location>
    <ligand>
        <name>substrate</name>
    </ligand>
</feature>
<evidence type="ECO:0000256" key="3">
    <source>
        <dbReference type="ARBA" id="ARBA00009400"/>
    </source>
</evidence>
<evidence type="ECO:0000256" key="4">
    <source>
        <dbReference type="ARBA" id="ARBA00011218"/>
    </source>
</evidence>
<evidence type="ECO:0000256" key="8">
    <source>
        <dbReference type="ARBA" id="ARBA00022679"/>
    </source>
</evidence>
<name>A0A9D1TJN4_9BACI</name>
<dbReference type="CDD" id="cd01572">
    <property type="entry name" value="QPRTase"/>
    <property type="match status" value="1"/>
</dbReference>
<dbReference type="FunFam" id="3.20.20.70:FF:000030">
    <property type="entry name" value="Nicotinate-nucleotide pyrophosphorylase, carboxylating"/>
    <property type="match status" value="1"/>
</dbReference>
<evidence type="ECO:0000256" key="5">
    <source>
        <dbReference type="ARBA" id="ARBA00011944"/>
    </source>
</evidence>
<evidence type="ECO:0000256" key="6">
    <source>
        <dbReference type="ARBA" id="ARBA00022642"/>
    </source>
</evidence>
<feature type="binding site" evidence="13">
    <location>
        <position position="97"/>
    </location>
    <ligand>
        <name>substrate</name>
    </ligand>
</feature>
<sequence length="279" mass="31070">MNEVLIKEKLKQFYLEDVGHQDVATMSIFTKKEPAKAYFYAKEAGVIAGISIIKHMYHMIDPSIRVTLKKQDGQSIKKQETIAEVTGPIPSILVGERVILNLIQRMSGIATTTNHAVQKLNDPTIKICDTRKTTPGLRIFEKYAVSCGGGWNHRNGLYDGAMIKDNHIVAAGSIKNAVQKVREQVGPMIKIEVETETKEQVMEAVDAKCDIIMFDNRTPYEIQQLLPLVPKHIYTEASGGITLNTINEFRHVGVDFISLGFLTHSVKALDISVMIEGGY</sequence>
<dbReference type="GO" id="GO:0004514">
    <property type="term" value="F:nicotinate-nucleotide diphosphorylase (carboxylating) activity"/>
    <property type="evidence" value="ECO:0007669"/>
    <property type="project" value="UniProtKB-EC"/>
</dbReference>
<keyword evidence="8 12" id="KW-0808">Transferase</keyword>
<evidence type="ECO:0000313" key="16">
    <source>
        <dbReference type="EMBL" id="HIV74666.1"/>
    </source>
</evidence>
<comment type="catalytic activity">
    <reaction evidence="10">
        <text>nicotinate beta-D-ribonucleotide + CO2 + diphosphate = quinolinate + 5-phospho-alpha-D-ribose 1-diphosphate + 2 H(+)</text>
        <dbReference type="Rhea" id="RHEA:12733"/>
        <dbReference type="ChEBI" id="CHEBI:15378"/>
        <dbReference type="ChEBI" id="CHEBI:16526"/>
        <dbReference type="ChEBI" id="CHEBI:29959"/>
        <dbReference type="ChEBI" id="CHEBI:33019"/>
        <dbReference type="ChEBI" id="CHEBI:57502"/>
        <dbReference type="ChEBI" id="CHEBI:58017"/>
        <dbReference type="EC" id="2.4.2.19"/>
    </reaction>
</comment>
<dbReference type="InterPro" id="IPR037128">
    <property type="entry name" value="Quinolinate_PRibosylTase_N_sf"/>
</dbReference>
<dbReference type="Proteomes" id="UP000823937">
    <property type="component" value="Unassembled WGS sequence"/>
</dbReference>
<reference evidence="16" key="1">
    <citation type="journal article" date="2021" name="PeerJ">
        <title>Extensive microbial diversity within the chicken gut microbiome revealed by metagenomics and culture.</title>
        <authorList>
            <person name="Gilroy R."/>
            <person name="Ravi A."/>
            <person name="Getino M."/>
            <person name="Pursley I."/>
            <person name="Horton D.L."/>
            <person name="Alikhan N.F."/>
            <person name="Baker D."/>
            <person name="Gharbi K."/>
            <person name="Hall N."/>
            <person name="Watson M."/>
            <person name="Adriaenssens E.M."/>
            <person name="Foster-Nyarko E."/>
            <person name="Jarju S."/>
            <person name="Secka A."/>
            <person name="Antonio M."/>
            <person name="Oren A."/>
            <person name="Chaudhuri R.R."/>
            <person name="La Ragione R."/>
            <person name="Hildebrand F."/>
            <person name="Pallen M.J."/>
        </authorList>
    </citation>
    <scope>NUCLEOTIDE SEQUENCE</scope>
    <source>
        <strain evidence="16">CHK169-2315</strain>
    </source>
</reference>
<dbReference type="GO" id="GO:0034213">
    <property type="term" value="P:quinolinate catabolic process"/>
    <property type="evidence" value="ECO:0007669"/>
    <property type="project" value="TreeGrafter"/>
</dbReference>
<feature type="domain" description="Quinolinate phosphoribosyl transferase N-terminal" evidence="15">
    <location>
        <begin position="22"/>
        <end position="107"/>
    </location>
</feature>
<dbReference type="PIRSF" id="PIRSF006250">
    <property type="entry name" value="NadC_ModD"/>
    <property type="match status" value="1"/>
</dbReference>
<evidence type="ECO:0000259" key="14">
    <source>
        <dbReference type="Pfam" id="PF01729"/>
    </source>
</evidence>
<evidence type="ECO:0000256" key="13">
    <source>
        <dbReference type="PIRSR" id="PIRSR006250-1"/>
    </source>
</evidence>
<feature type="binding site" evidence="13">
    <location>
        <position position="194"/>
    </location>
    <ligand>
        <name>substrate</name>
    </ligand>
</feature>
<dbReference type="InterPro" id="IPR002638">
    <property type="entry name" value="Quinolinate_PRibosylTrfase_C"/>
</dbReference>
<dbReference type="PANTHER" id="PTHR32179">
    <property type="entry name" value="NICOTINATE-NUCLEOTIDE PYROPHOSPHORYLASE [CARBOXYLATING]"/>
    <property type="match status" value="1"/>
</dbReference>
<evidence type="ECO:0000256" key="1">
    <source>
        <dbReference type="ARBA" id="ARBA00003237"/>
    </source>
</evidence>
<dbReference type="SUPFAM" id="SSF51690">
    <property type="entry name" value="Nicotinate/Quinolinate PRTase C-terminal domain-like"/>
    <property type="match status" value="1"/>
</dbReference>
<dbReference type="NCBIfam" id="TIGR00078">
    <property type="entry name" value="nadC"/>
    <property type="match status" value="1"/>
</dbReference>
<dbReference type="InterPro" id="IPR013785">
    <property type="entry name" value="Aldolase_TIM"/>
</dbReference>
<evidence type="ECO:0000256" key="12">
    <source>
        <dbReference type="PIRNR" id="PIRNR006250"/>
    </source>
</evidence>
<keyword evidence="6" id="KW-0662">Pyridine nucleotide biosynthesis</keyword>
<dbReference type="InterPro" id="IPR004393">
    <property type="entry name" value="NadC"/>
</dbReference>
<evidence type="ECO:0000256" key="11">
    <source>
        <dbReference type="ARBA" id="ARBA00069173"/>
    </source>
</evidence>
<evidence type="ECO:0000259" key="15">
    <source>
        <dbReference type="Pfam" id="PF02749"/>
    </source>
</evidence>
<proteinExistence type="inferred from homology"/>
<evidence type="ECO:0000256" key="7">
    <source>
        <dbReference type="ARBA" id="ARBA00022676"/>
    </source>
</evidence>
<keyword evidence="7 12" id="KW-0328">Glycosyltransferase</keyword>
<comment type="pathway">
    <text evidence="2">Cofactor biosynthesis; NAD(+) biosynthesis; nicotinate D-ribonucleotide from quinolinate: step 1/1.</text>
</comment>
<dbReference type="InterPro" id="IPR022412">
    <property type="entry name" value="Quinolinate_PRibosylTrfase_N"/>
</dbReference>
<dbReference type="GO" id="GO:0009435">
    <property type="term" value="P:NAD+ biosynthetic process"/>
    <property type="evidence" value="ECO:0007669"/>
    <property type="project" value="InterPro"/>
</dbReference>
<dbReference type="Gene3D" id="3.90.1170.20">
    <property type="entry name" value="Quinolinate phosphoribosyl transferase, N-terminal domain"/>
    <property type="match status" value="1"/>
</dbReference>
<dbReference type="Pfam" id="PF01729">
    <property type="entry name" value="QRPTase_C"/>
    <property type="match status" value="1"/>
</dbReference>
<dbReference type="Pfam" id="PF02749">
    <property type="entry name" value="QRPTase_N"/>
    <property type="match status" value="1"/>
</dbReference>
<dbReference type="FunFam" id="3.90.1170.20:FF:000001">
    <property type="entry name" value="Nicotinate-nucleotide diphosphorylase (Carboxylating)"/>
    <property type="match status" value="1"/>
</dbReference>
<comment type="caution">
    <text evidence="16">The sequence shown here is derived from an EMBL/GenBank/DDBJ whole genome shotgun (WGS) entry which is preliminary data.</text>
</comment>
<evidence type="ECO:0000313" key="17">
    <source>
        <dbReference type="Proteomes" id="UP000823937"/>
    </source>
</evidence>
<dbReference type="EMBL" id="DXHX01000094">
    <property type="protein sequence ID" value="HIV74666.1"/>
    <property type="molecule type" value="Genomic_DNA"/>
</dbReference>
<organism evidence="16 17">
    <name type="scientific">Candidatus Pseudogracilibacillus intestinigallinarum</name>
    <dbReference type="NCBI Taxonomy" id="2838742"/>
    <lineage>
        <taxon>Bacteria</taxon>
        <taxon>Bacillati</taxon>
        <taxon>Bacillota</taxon>
        <taxon>Bacilli</taxon>
        <taxon>Bacillales</taxon>
        <taxon>Bacillaceae</taxon>
        <taxon>Pseudogracilibacillus</taxon>
    </lineage>
</organism>
<feature type="binding site" evidence="13">
    <location>
        <begin position="130"/>
        <end position="132"/>
    </location>
    <ligand>
        <name>substrate</name>
    </ligand>
</feature>
<protein>
    <recommendedName>
        <fullName evidence="11">Probable nicotinate-nucleotide pyrophosphorylase [carboxylating]</fullName>
        <ecNumber evidence="5">2.4.2.19</ecNumber>
    </recommendedName>
    <alternativeName>
        <fullName evidence="9">Quinolinate phosphoribosyltransferase [decarboxylating]</fullName>
    </alternativeName>
</protein>
<feature type="binding site" evidence="13">
    <location>
        <position position="164"/>
    </location>
    <ligand>
        <name>substrate</name>
    </ligand>
</feature>
<dbReference type="InterPro" id="IPR027277">
    <property type="entry name" value="NadC/ModD"/>
</dbReference>
<dbReference type="GO" id="GO:0005737">
    <property type="term" value="C:cytoplasm"/>
    <property type="evidence" value="ECO:0007669"/>
    <property type="project" value="TreeGrafter"/>
</dbReference>
<dbReference type="PANTHER" id="PTHR32179:SF3">
    <property type="entry name" value="NICOTINATE-NUCLEOTIDE PYROPHOSPHORYLASE [CARBOXYLATING]"/>
    <property type="match status" value="1"/>
</dbReference>
<gene>
    <name evidence="16" type="primary">nadC</name>
    <name evidence="16" type="ORF">H9895_06285</name>
</gene>
<feature type="binding site" evidence="13">
    <location>
        <position position="154"/>
    </location>
    <ligand>
        <name>substrate</name>
    </ligand>
</feature>
<dbReference type="Gene3D" id="3.20.20.70">
    <property type="entry name" value="Aldolase class I"/>
    <property type="match status" value="1"/>
</dbReference>
<feature type="binding site" evidence="13">
    <location>
        <begin position="259"/>
        <end position="261"/>
    </location>
    <ligand>
        <name>substrate</name>
    </ligand>
</feature>
<evidence type="ECO:0000256" key="9">
    <source>
        <dbReference type="ARBA" id="ARBA00033102"/>
    </source>
</evidence>
<evidence type="ECO:0000256" key="10">
    <source>
        <dbReference type="ARBA" id="ARBA00047445"/>
    </source>
</evidence>